<feature type="transmembrane region" description="Helical" evidence="7">
    <location>
        <begin position="246"/>
        <end position="267"/>
    </location>
</feature>
<protein>
    <recommendedName>
        <fullName evidence="8">ABC transmembrane type-1 domain-containing protein</fullName>
    </recommendedName>
</protein>
<dbReference type="OrthoDB" id="3173654at2"/>
<evidence type="ECO:0000256" key="6">
    <source>
        <dbReference type="ARBA" id="ARBA00023136"/>
    </source>
</evidence>
<evidence type="ECO:0000313" key="9">
    <source>
        <dbReference type="EMBL" id="OLF06927.1"/>
    </source>
</evidence>
<proteinExistence type="inferred from homology"/>
<evidence type="ECO:0000256" key="7">
    <source>
        <dbReference type="RuleBase" id="RU363032"/>
    </source>
</evidence>
<dbReference type="Pfam" id="PF00528">
    <property type="entry name" value="BPD_transp_1"/>
    <property type="match status" value="1"/>
</dbReference>
<dbReference type="Gene3D" id="1.10.3720.10">
    <property type="entry name" value="MetI-like"/>
    <property type="match status" value="1"/>
</dbReference>
<keyword evidence="5 7" id="KW-1133">Transmembrane helix</keyword>
<evidence type="ECO:0000256" key="2">
    <source>
        <dbReference type="ARBA" id="ARBA00022448"/>
    </source>
</evidence>
<dbReference type="CDD" id="cd06261">
    <property type="entry name" value="TM_PBP2"/>
    <property type="match status" value="1"/>
</dbReference>
<feature type="transmembrane region" description="Helical" evidence="7">
    <location>
        <begin position="122"/>
        <end position="144"/>
    </location>
</feature>
<comment type="caution">
    <text evidence="9">The sequence shown here is derived from an EMBL/GenBank/DDBJ whole genome shotgun (WGS) entry which is preliminary data.</text>
</comment>
<evidence type="ECO:0000256" key="4">
    <source>
        <dbReference type="ARBA" id="ARBA00022692"/>
    </source>
</evidence>
<dbReference type="PROSITE" id="PS50928">
    <property type="entry name" value="ABC_TM1"/>
    <property type="match status" value="1"/>
</dbReference>
<keyword evidence="6 7" id="KW-0472">Membrane</keyword>
<evidence type="ECO:0000259" key="8">
    <source>
        <dbReference type="PROSITE" id="PS50928"/>
    </source>
</evidence>
<dbReference type="InterPro" id="IPR035906">
    <property type="entry name" value="MetI-like_sf"/>
</dbReference>
<accession>A0A7Z1AWT8</accession>
<reference evidence="9 10" key="1">
    <citation type="submission" date="2016-12" db="EMBL/GenBank/DDBJ databases">
        <title>The draft genome sequence of Actinophytocola xinjiangensis.</title>
        <authorList>
            <person name="Wang W."/>
            <person name="Yuan L."/>
        </authorList>
    </citation>
    <scope>NUCLEOTIDE SEQUENCE [LARGE SCALE GENOMIC DNA]</scope>
    <source>
        <strain evidence="9 10">CGMCC 4.4663</strain>
    </source>
</reference>
<feature type="transmembrane region" description="Helical" evidence="7">
    <location>
        <begin position="214"/>
        <end position="234"/>
    </location>
</feature>
<dbReference type="SUPFAM" id="SSF161098">
    <property type="entry name" value="MetI-like"/>
    <property type="match status" value="1"/>
</dbReference>
<dbReference type="EMBL" id="MSIF01000018">
    <property type="protein sequence ID" value="OLF06927.1"/>
    <property type="molecule type" value="Genomic_DNA"/>
</dbReference>
<dbReference type="AlphaFoldDB" id="A0A7Z1AWT8"/>
<feature type="transmembrane region" description="Helical" evidence="7">
    <location>
        <begin position="150"/>
        <end position="169"/>
    </location>
</feature>
<dbReference type="GO" id="GO:0005886">
    <property type="term" value="C:plasma membrane"/>
    <property type="evidence" value="ECO:0007669"/>
    <property type="project" value="UniProtKB-SubCell"/>
</dbReference>
<keyword evidence="10" id="KW-1185">Reference proteome</keyword>
<comment type="subcellular location">
    <subcellularLocation>
        <location evidence="1 7">Cell membrane</location>
        <topology evidence="1 7">Multi-pass membrane protein</topology>
    </subcellularLocation>
</comment>
<name>A0A7Z1AWT8_9PSEU</name>
<keyword evidence="2 7" id="KW-0813">Transport</keyword>
<feature type="transmembrane region" description="Helical" evidence="7">
    <location>
        <begin position="88"/>
        <end position="110"/>
    </location>
</feature>
<dbReference type="RefSeq" id="WP_075136228.1">
    <property type="nucleotide sequence ID" value="NZ_MSIF01000018.1"/>
</dbReference>
<keyword evidence="3" id="KW-1003">Cell membrane</keyword>
<dbReference type="InterPro" id="IPR000515">
    <property type="entry name" value="MetI-like"/>
</dbReference>
<dbReference type="PANTHER" id="PTHR30151:SF38">
    <property type="entry name" value="ALIPHATIC SULFONATES TRANSPORT PERMEASE PROTEIN SSUC-RELATED"/>
    <property type="match status" value="1"/>
</dbReference>
<feature type="domain" description="ABC transmembrane type-1" evidence="8">
    <location>
        <begin position="84"/>
        <end position="265"/>
    </location>
</feature>
<comment type="similarity">
    <text evidence="7">Belongs to the binding-protein-dependent transport system permease family.</text>
</comment>
<keyword evidence="4 7" id="KW-0812">Transmembrane</keyword>
<evidence type="ECO:0000256" key="3">
    <source>
        <dbReference type="ARBA" id="ARBA00022475"/>
    </source>
</evidence>
<evidence type="ECO:0000256" key="1">
    <source>
        <dbReference type="ARBA" id="ARBA00004651"/>
    </source>
</evidence>
<gene>
    <name evidence="9" type="ORF">BLA60_29120</name>
</gene>
<evidence type="ECO:0000313" key="10">
    <source>
        <dbReference type="Proteomes" id="UP000185696"/>
    </source>
</evidence>
<sequence>MTDTVERGAPVIESRPLTELDRRPTFFARHKSLLLGLIGGLIVLSSWQTLVWVGVVDDKFASSPLGAIEGIGYLAESGMLWEPTFSTLTSVGLGILISIVIGVPLGLVIGRSSVLHGLAEPLISIMYSVPFVVFLPIIIFWFGIDDTARLVIVVWAAVFPLLINVVAGARNLDANYLQVSRVFCSSRLKTLWSVSLPGTMPYILAGFRQAVARSLVGAIVAELFMGTEGLGYVVQAETSNFQMDHAMAAIGVIAVIAVLLTRGVAWLESRLTFWSGSVD</sequence>
<organism evidence="9 10">
    <name type="scientific">Actinophytocola xinjiangensis</name>
    <dbReference type="NCBI Taxonomy" id="485602"/>
    <lineage>
        <taxon>Bacteria</taxon>
        <taxon>Bacillati</taxon>
        <taxon>Actinomycetota</taxon>
        <taxon>Actinomycetes</taxon>
        <taxon>Pseudonocardiales</taxon>
        <taxon>Pseudonocardiaceae</taxon>
    </lineage>
</organism>
<dbReference type="PANTHER" id="PTHR30151">
    <property type="entry name" value="ALKANE SULFONATE ABC TRANSPORTER-RELATED, MEMBRANE SUBUNIT"/>
    <property type="match status" value="1"/>
</dbReference>
<feature type="transmembrane region" description="Helical" evidence="7">
    <location>
        <begin position="32"/>
        <end position="55"/>
    </location>
</feature>
<evidence type="ECO:0000256" key="5">
    <source>
        <dbReference type="ARBA" id="ARBA00022989"/>
    </source>
</evidence>
<dbReference type="GO" id="GO:0055085">
    <property type="term" value="P:transmembrane transport"/>
    <property type="evidence" value="ECO:0007669"/>
    <property type="project" value="InterPro"/>
</dbReference>
<dbReference type="Proteomes" id="UP000185696">
    <property type="component" value="Unassembled WGS sequence"/>
</dbReference>